<evidence type="ECO:0000313" key="6">
    <source>
        <dbReference type="Proteomes" id="UP000191004"/>
    </source>
</evidence>
<evidence type="ECO:0000256" key="2">
    <source>
        <dbReference type="ARBA" id="ARBA00022827"/>
    </source>
</evidence>
<dbReference type="InterPro" id="IPR002938">
    <property type="entry name" value="FAD-bd"/>
</dbReference>
<name>A0A1T3CIJ6_9HYPO</name>
<keyword evidence="2" id="KW-0274">FAD</keyword>
<dbReference type="Proteomes" id="UP000191004">
    <property type="component" value="Unassembled WGS sequence"/>
</dbReference>
<dbReference type="SUPFAM" id="SSF51905">
    <property type="entry name" value="FAD/NAD(P)-binding domain"/>
    <property type="match status" value="1"/>
</dbReference>
<dbReference type="PANTHER" id="PTHR43004:SF21">
    <property type="entry name" value="FAD-BINDING DOMAIN-CONTAINING PROTEIN-RELATED"/>
    <property type="match status" value="1"/>
</dbReference>
<dbReference type="OrthoDB" id="2690153at2759"/>
<dbReference type="InterPro" id="IPR036188">
    <property type="entry name" value="FAD/NAD-bd_sf"/>
</dbReference>
<keyword evidence="1" id="KW-0285">Flavoprotein</keyword>
<dbReference type="GO" id="GO:0016709">
    <property type="term" value="F:oxidoreductase activity, acting on paired donors, with incorporation or reduction of molecular oxygen, NAD(P)H as one donor, and incorporation of one atom of oxygen"/>
    <property type="evidence" value="ECO:0007669"/>
    <property type="project" value="UniProtKB-ARBA"/>
</dbReference>
<comment type="caution">
    <text evidence="5">The sequence shown here is derived from an EMBL/GenBank/DDBJ whole genome shotgun (WGS) entry which is preliminary data.</text>
</comment>
<accession>A0A1T3CIJ6</accession>
<dbReference type="Pfam" id="PF21274">
    <property type="entry name" value="Rng_hyd_C"/>
    <property type="match status" value="1"/>
</dbReference>
<organism evidence="5 6">
    <name type="scientific">Trichoderma guizhouense</name>
    <dbReference type="NCBI Taxonomy" id="1491466"/>
    <lineage>
        <taxon>Eukaryota</taxon>
        <taxon>Fungi</taxon>
        <taxon>Dikarya</taxon>
        <taxon>Ascomycota</taxon>
        <taxon>Pezizomycotina</taxon>
        <taxon>Sordariomycetes</taxon>
        <taxon>Hypocreomycetidae</taxon>
        <taxon>Hypocreales</taxon>
        <taxon>Hypocreaceae</taxon>
        <taxon>Trichoderma</taxon>
    </lineage>
</organism>
<sequence>MSSATHLTNSLTVLSTDVLIVGGGPVGLFTAYQLGMLGVNTILVERNHSTTKFPKMDLTHERTMEIYRKVGLASLLRSSGVSVTHGFNEIYATGLGSDGYHMAQIEGLSPKHKEKEENELNDGSVPLELPLRLSGIVYERVLKSVVERLPNVYVYWGHKLEALEETKDTVYSTIVDPSDKRFVVKSQYVIGCDGAGSRIRGAVGIETQKEGMPLNMLLIHFITNDAAKISKHGEFWHLYIGNGAVVINQDGKNTFTMQIPVTPGNNLEEGDNVEEFINKKLGGWGQPSDIKVDEVCVISRWEAAVALADSFRSANGRVFLCGDSAHRLTPAGGHGLNSGINDVFNLTWKLAANIHGWGGEALLESYTKERRSAAELNIDMVRKAMAEIVIPRFGSIDKDEQEKLVADSEEGREARRLMAENFMLGDWLHKQLGITLGHRYRDTPVIISDTSSAEPRQSVADYIPSTWPGARAPHVVINDGKTSILDLCGPSFTIVDFTTSGEQAGRFCIAAEELQIPLKKLHLPDETHCRMIWERDVVLVRPDLFVAWRSSSCRVSEEKINTEDILLKVVGKA</sequence>
<dbReference type="Pfam" id="PF01494">
    <property type="entry name" value="FAD_binding_3"/>
    <property type="match status" value="1"/>
</dbReference>
<dbReference type="EMBL" id="LVVK01000017">
    <property type="protein sequence ID" value="OPB40917.1"/>
    <property type="molecule type" value="Genomic_DNA"/>
</dbReference>
<keyword evidence="3" id="KW-0560">Oxidoreductase</keyword>
<dbReference type="InterPro" id="IPR050641">
    <property type="entry name" value="RIFMO-like"/>
</dbReference>
<protein>
    <recommendedName>
        <fullName evidence="4">FAD-binding domain-containing protein</fullName>
    </recommendedName>
</protein>
<evidence type="ECO:0000256" key="1">
    <source>
        <dbReference type="ARBA" id="ARBA00022630"/>
    </source>
</evidence>
<dbReference type="PRINTS" id="PR00420">
    <property type="entry name" value="RNGMNOXGNASE"/>
</dbReference>
<dbReference type="Gene3D" id="3.40.30.120">
    <property type="match status" value="1"/>
</dbReference>
<dbReference type="Gene3D" id="3.50.50.60">
    <property type="entry name" value="FAD/NAD(P)-binding domain"/>
    <property type="match status" value="1"/>
</dbReference>
<dbReference type="Gene3D" id="3.30.9.10">
    <property type="entry name" value="D-Amino Acid Oxidase, subunit A, domain 2"/>
    <property type="match status" value="1"/>
</dbReference>
<evidence type="ECO:0000256" key="3">
    <source>
        <dbReference type="ARBA" id="ARBA00023002"/>
    </source>
</evidence>
<dbReference type="AlphaFoldDB" id="A0A1T3CIJ6"/>
<evidence type="ECO:0000313" key="5">
    <source>
        <dbReference type="EMBL" id="OPB40917.1"/>
    </source>
</evidence>
<feature type="domain" description="FAD-binding" evidence="4">
    <location>
        <begin position="16"/>
        <end position="379"/>
    </location>
</feature>
<dbReference type="GO" id="GO:0071949">
    <property type="term" value="F:FAD binding"/>
    <property type="evidence" value="ECO:0007669"/>
    <property type="project" value="InterPro"/>
</dbReference>
<proteinExistence type="predicted"/>
<gene>
    <name evidence="5" type="ORF">A0O28_0009980</name>
</gene>
<dbReference type="PANTHER" id="PTHR43004">
    <property type="entry name" value="TRK SYSTEM POTASSIUM UPTAKE PROTEIN"/>
    <property type="match status" value="1"/>
</dbReference>
<keyword evidence="6" id="KW-1185">Reference proteome</keyword>
<evidence type="ECO:0000259" key="4">
    <source>
        <dbReference type="Pfam" id="PF01494"/>
    </source>
</evidence>
<reference evidence="5 6" key="1">
    <citation type="submission" date="2016-04" db="EMBL/GenBank/DDBJ databases">
        <title>Multiple horizontal gene transfer events from other fungi enriched the ability of the initially mycotrophic fungus Trichoderma (Ascomycota) to feed on dead plant biomass.</title>
        <authorList>
            <person name="Atanasova L."/>
            <person name="Chenthamara K."/>
            <person name="Zhang J."/>
            <person name="Grujic M."/>
            <person name="Henrissat B."/>
            <person name="Kuo A."/>
            <person name="Aertz A."/>
            <person name="Salamov A."/>
            <person name="Lipzen A."/>
            <person name="Labutti K."/>
            <person name="Barry K."/>
            <person name="Miao Y."/>
            <person name="Rahimi M.J."/>
            <person name="Shen Q."/>
            <person name="Grigoriev I.V."/>
            <person name="Kubicek C.P."/>
            <person name="Druzhinina I.S."/>
        </authorList>
    </citation>
    <scope>NUCLEOTIDE SEQUENCE [LARGE SCALE GENOMIC DNA]</scope>
    <source>
        <strain evidence="5 6">NJAU 4742</strain>
    </source>
</reference>